<evidence type="ECO:0000313" key="11">
    <source>
        <dbReference type="EMBL" id="KAA8911104.1"/>
    </source>
</evidence>
<dbReference type="GO" id="GO:0005524">
    <property type="term" value="F:ATP binding"/>
    <property type="evidence" value="ECO:0007669"/>
    <property type="project" value="UniProtKB-KW"/>
</dbReference>
<dbReference type="GO" id="GO:0016787">
    <property type="term" value="F:hydrolase activity"/>
    <property type="evidence" value="ECO:0007669"/>
    <property type="project" value="UniProtKB-KW"/>
</dbReference>
<feature type="region of interest" description="Disordered" evidence="8">
    <location>
        <begin position="163"/>
        <end position="191"/>
    </location>
</feature>
<dbReference type="GO" id="GO:0003724">
    <property type="term" value="F:RNA helicase activity"/>
    <property type="evidence" value="ECO:0007669"/>
    <property type="project" value="UniProtKB-EC"/>
</dbReference>
<dbReference type="SMART" id="SM00490">
    <property type="entry name" value="HELICc"/>
    <property type="match status" value="1"/>
</dbReference>
<dbReference type="InterPro" id="IPR007502">
    <property type="entry name" value="Helicase-assoc_dom"/>
</dbReference>
<dbReference type="PROSITE" id="PS51194">
    <property type="entry name" value="HELICASE_CTER"/>
    <property type="match status" value="1"/>
</dbReference>
<dbReference type="Pfam" id="PF21010">
    <property type="entry name" value="HA2_C"/>
    <property type="match status" value="1"/>
</dbReference>
<dbReference type="EC" id="3.6.4.13" evidence="2"/>
<protein>
    <recommendedName>
        <fullName evidence="2">RNA helicase</fullName>
        <ecNumber evidence="2">3.6.4.13</ecNumber>
    </recommendedName>
</protein>
<dbReference type="InterPro" id="IPR027417">
    <property type="entry name" value="P-loop_NTPase"/>
</dbReference>
<feature type="region of interest" description="Disordered" evidence="8">
    <location>
        <begin position="61"/>
        <end position="84"/>
    </location>
</feature>
<evidence type="ECO:0000313" key="12">
    <source>
        <dbReference type="Proteomes" id="UP000326924"/>
    </source>
</evidence>
<dbReference type="Gene3D" id="3.40.50.300">
    <property type="entry name" value="P-loop containing nucleotide triphosphate hydrolases"/>
    <property type="match status" value="2"/>
</dbReference>
<dbReference type="Pfam" id="PF07717">
    <property type="entry name" value="OB_NTP_bind"/>
    <property type="match status" value="1"/>
</dbReference>
<dbReference type="FunFam" id="3.40.50.300:FF:000779">
    <property type="entry name" value="Probable ATP-dependent RNA helicase DHR1"/>
    <property type="match status" value="1"/>
</dbReference>
<organism evidence="11 12">
    <name type="scientific">Sphaerosporella brunnea</name>
    <dbReference type="NCBI Taxonomy" id="1250544"/>
    <lineage>
        <taxon>Eukaryota</taxon>
        <taxon>Fungi</taxon>
        <taxon>Dikarya</taxon>
        <taxon>Ascomycota</taxon>
        <taxon>Pezizomycotina</taxon>
        <taxon>Pezizomycetes</taxon>
        <taxon>Pezizales</taxon>
        <taxon>Pyronemataceae</taxon>
        <taxon>Sphaerosporella</taxon>
    </lineage>
</organism>
<dbReference type="InterPro" id="IPR002464">
    <property type="entry name" value="DNA/RNA_helicase_DEAH_CS"/>
</dbReference>
<dbReference type="PROSITE" id="PS51192">
    <property type="entry name" value="HELICASE_ATP_BIND_1"/>
    <property type="match status" value="1"/>
</dbReference>
<evidence type="ECO:0000256" key="3">
    <source>
        <dbReference type="ARBA" id="ARBA00022741"/>
    </source>
</evidence>
<dbReference type="SMART" id="SM00847">
    <property type="entry name" value="HA2"/>
    <property type="match status" value="1"/>
</dbReference>
<evidence type="ECO:0000256" key="5">
    <source>
        <dbReference type="ARBA" id="ARBA00022806"/>
    </source>
</evidence>
<dbReference type="Pfam" id="PF00271">
    <property type="entry name" value="Helicase_C"/>
    <property type="match status" value="1"/>
</dbReference>
<evidence type="ECO:0000259" key="9">
    <source>
        <dbReference type="PROSITE" id="PS51192"/>
    </source>
</evidence>
<dbReference type="FunFam" id="3.40.50.300:FF:000637">
    <property type="entry name" value="ATP-dependent RNA helicase DHX37/DHR1"/>
    <property type="match status" value="1"/>
</dbReference>
<keyword evidence="6" id="KW-0067">ATP-binding</keyword>
<dbReference type="SMART" id="SM00382">
    <property type="entry name" value="AAA"/>
    <property type="match status" value="1"/>
</dbReference>
<feature type="compositionally biased region" description="Basic and acidic residues" evidence="8">
    <location>
        <begin position="61"/>
        <end position="72"/>
    </location>
</feature>
<name>A0A5J5F579_9PEZI</name>
<keyword evidence="3" id="KW-0547">Nucleotide-binding</keyword>
<feature type="compositionally biased region" description="Basic residues" evidence="8">
    <location>
        <begin position="222"/>
        <end position="232"/>
    </location>
</feature>
<dbReference type="InterPro" id="IPR011709">
    <property type="entry name" value="DEAD-box_helicase_OB_fold"/>
</dbReference>
<dbReference type="Pfam" id="PF00270">
    <property type="entry name" value="DEAD"/>
    <property type="match status" value="1"/>
</dbReference>
<dbReference type="SMART" id="SM00487">
    <property type="entry name" value="DEXDc"/>
    <property type="match status" value="1"/>
</dbReference>
<dbReference type="Proteomes" id="UP000326924">
    <property type="component" value="Unassembled WGS sequence"/>
</dbReference>
<evidence type="ECO:0000256" key="1">
    <source>
        <dbReference type="ARBA" id="ARBA00008792"/>
    </source>
</evidence>
<keyword evidence="4 11" id="KW-0378">Hydrolase</keyword>
<dbReference type="Gene3D" id="1.20.120.1080">
    <property type="match status" value="1"/>
</dbReference>
<dbReference type="PROSITE" id="PS00690">
    <property type="entry name" value="DEAH_ATP_HELICASE"/>
    <property type="match status" value="1"/>
</dbReference>
<dbReference type="InterPro" id="IPR048333">
    <property type="entry name" value="HA2_WH"/>
</dbReference>
<feature type="compositionally biased region" description="Acidic residues" evidence="8">
    <location>
        <begin position="297"/>
        <end position="307"/>
    </location>
</feature>
<dbReference type="GO" id="GO:0003723">
    <property type="term" value="F:RNA binding"/>
    <property type="evidence" value="ECO:0007669"/>
    <property type="project" value="TreeGrafter"/>
</dbReference>
<comment type="similarity">
    <text evidence="1">Belongs to the DEAD box helicase family. DEAH subfamily.</text>
</comment>
<dbReference type="OrthoDB" id="10253254at2759"/>
<accession>A0A5J5F579</accession>
<feature type="compositionally biased region" description="Acidic residues" evidence="8">
    <location>
        <begin position="172"/>
        <end position="183"/>
    </location>
</feature>
<feature type="domain" description="Helicase C-terminal" evidence="10">
    <location>
        <begin position="607"/>
        <end position="793"/>
    </location>
</feature>
<proteinExistence type="inferred from homology"/>
<comment type="catalytic activity">
    <reaction evidence="7">
        <text>ATP + H2O = ADP + phosphate + H(+)</text>
        <dbReference type="Rhea" id="RHEA:13065"/>
        <dbReference type="ChEBI" id="CHEBI:15377"/>
        <dbReference type="ChEBI" id="CHEBI:15378"/>
        <dbReference type="ChEBI" id="CHEBI:30616"/>
        <dbReference type="ChEBI" id="CHEBI:43474"/>
        <dbReference type="ChEBI" id="CHEBI:456216"/>
        <dbReference type="EC" id="3.6.4.13"/>
    </reaction>
</comment>
<feature type="domain" description="Helicase ATP-binding" evidence="9">
    <location>
        <begin position="407"/>
        <end position="585"/>
    </location>
</feature>
<dbReference type="Pfam" id="PF04408">
    <property type="entry name" value="WHD_HA2"/>
    <property type="match status" value="1"/>
</dbReference>
<feature type="region of interest" description="Disordered" evidence="8">
    <location>
        <begin position="1"/>
        <end position="48"/>
    </location>
</feature>
<dbReference type="InterPro" id="IPR001650">
    <property type="entry name" value="Helicase_C-like"/>
</dbReference>
<dbReference type="InterPro" id="IPR014001">
    <property type="entry name" value="Helicase_ATP-bd"/>
</dbReference>
<dbReference type="GO" id="GO:0005730">
    <property type="term" value="C:nucleolus"/>
    <property type="evidence" value="ECO:0007669"/>
    <property type="project" value="TreeGrafter"/>
</dbReference>
<dbReference type="SUPFAM" id="SSF52540">
    <property type="entry name" value="P-loop containing nucleoside triphosphate hydrolases"/>
    <property type="match status" value="1"/>
</dbReference>
<dbReference type="FunCoup" id="A0A5J5F579">
    <property type="interactions" value="1295"/>
</dbReference>
<dbReference type="CDD" id="cd18791">
    <property type="entry name" value="SF2_C_RHA"/>
    <property type="match status" value="1"/>
</dbReference>
<dbReference type="InterPro" id="IPR011545">
    <property type="entry name" value="DEAD/DEAH_box_helicase_dom"/>
</dbReference>
<comment type="caution">
    <text evidence="11">The sequence shown here is derived from an EMBL/GenBank/DDBJ whole genome shotgun (WGS) entry which is preliminary data.</text>
</comment>
<evidence type="ECO:0000256" key="8">
    <source>
        <dbReference type="SAM" id="MobiDB-lite"/>
    </source>
</evidence>
<evidence type="ECO:0000256" key="6">
    <source>
        <dbReference type="ARBA" id="ARBA00022840"/>
    </source>
</evidence>
<feature type="region of interest" description="Disordered" evidence="8">
    <location>
        <begin position="208"/>
        <end position="316"/>
    </location>
</feature>
<dbReference type="EMBL" id="VXIS01000039">
    <property type="protein sequence ID" value="KAA8911104.1"/>
    <property type="molecule type" value="Genomic_DNA"/>
</dbReference>
<sequence>MPLKSFKPTRERKQRRRANAQKHQETAGDDGQGGSPAPQTSTVSDPNVEIIVPLTAAEKAEKRRQQLREELKAQQPKMSAKKQKRFNKYIETKLKKEETAAILEKLAETKVDTSLLTSTRSIGASRESKKQQIKRALLEEQAGINLEANRAILYEERRSVDDESFGIPIADESAEGSGPDEQEAAPVQTQIQPALPFSIGVAVGAGLKRPLDSESFGPPVIKRIKKNRRPKKAPLLIINEPEQSEEDTSMGEAESEEYEENSSSGESGEEEEEEEWRGFSDDATEEESGSDTSESSEGSEDESESDEPVGKVKKGRSEKAAAFKEWALAQRRTVVDGGPALIKSNIEALMEAKATIVHIPRRKEEDMTPPPEELRVPEVHYVNVERAEDIQTARLALPVVAEEQQIMEAIHSNPCVVICGETGSGKTTQVPQFLYEAGYGSPGSPTPGMIGVTQPRRVAAVSMAKRVGTELGEGGKDKVSYQIRFDGTVNANTAIKFMTDGVLLRELAEDFLLSKYSAIIIDEAHERSINTDILIGVMSRVVRLRETMSKKKEETKPLRLIVMSATLRVSDFVQNTTLFSTPPPLLKIDARQHPVTPHFSRRTASDYVEEAYKKVCRINRRLPPGGILVFLTGQNEILALQRKLKQVFPVKSRQHEKRTEKYPLHVLPLYSLLPTREQLKVFEQPPEGTRLCVLATNVAETSLTIPGIRYVVDCGRSKERHYDKTTGVQSFRIQWISKASAEQRAGRAGRTGPGHCYKLYSSAIYETEFEKYAKPELLRMPIEGVVLQMKAMNIDTIVNFPFPSPPDRQSLHKAEKLLGYLRAIASDGALTELGRTMSYFPLSPRFAKILMIGQQHGCLPYVIAIVSALSVGDIFIPQQQLGFDANDEEEQDKDVPSFSSGVANDAKSKLRSSYFRAHTNFAAMDPESDVIKLLAVVCAFEYEKNAPDFCTRSFIRLKAMEETRKLRQQVSKIVMDNCPGVLPSFQAKLPPPSKLQIKALKQIVAAGFIDNIAIRADLLPNSDFKLNHIKQSTQIPYITLFPSSARPSDELSERSVFLHQTSVLAMSNTKPEYVIYSELTQSVSGSGKVWMKPLTTIKGGQLAALAQGTPLITYSKPLESKPPKILPGSDGKKREVWVVPRIGAAIGKSGLGWSLPPQRMIQKREGMSQKWANE</sequence>
<feature type="compositionally biased region" description="Acidic residues" evidence="8">
    <location>
        <begin position="242"/>
        <end position="260"/>
    </location>
</feature>
<dbReference type="PANTHER" id="PTHR18934">
    <property type="entry name" value="ATP-DEPENDENT RNA HELICASE"/>
    <property type="match status" value="1"/>
</dbReference>
<dbReference type="PANTHER" id="PTHR18934:SF99">
    <property type="entry name" value="ATP-DEPENDENT RNA HELICASE DHX37-RELATED"/>
    <property type="match status" value="1"/>
</dbReference>
<keyword evidence="12" id="KW-1185">Reference proteome</keyword>
<dbReference type="InterPro" id="IPR003593">
    <property type="entry name" value="AAA+_ATPase"/>
</dbReference>
<dbReference type="AlphaFoldDB" id="A0A5J5F579"/>
<gene>
    <name evidence="11" type="ORF">FN846DRAFT_774325</name>
</gene>
<keyword evidence="5" id="KW-0347">Helicase</keyword>
<reference evidence="11 12" key="1">
    <citation type="submission" date="2019-09" db="EMBL/GenBank/DDBJ databases">
        <title>Draft genome of the ectomycorrhizal ascomycete Sphaerosporella brunnea.</title>
        <authorList>
            <consortium name="DOE Joint Genome Institute"/>
            <person name="Benucci G.M."/>
            <person name="Marozzi G."/>
            <person name="Antonielli L."/>
            <person name="Sanchez S."/>
            <person name="Marco P."/>
            <person name="Wang X."/>
            <person name="Falini L.B."/>
            <person name="Barry K."/>
            <person name="Haridas S."/>
            <person name="Lipzen A."/>
            <person name="Labutti K."/>
            <person name="Grigoriev I.V."/>
            <person name="Murat C."/>
            <person name="Martin F."/>
            <person name="Albertini E."/>
            <person name="Donnini D."/>
            <person name="Bonito G."/>
        </authorList>
    </citation>
    <scope>NUCLEOTIDE SEQUENCE [LARGE SCALE GENOMIC DNA]</scope>
    <source>
        <strain evidence="11 12">Sb_GMNB300</strain>
    </source>
</reference>
<evidence type="ECO:0000256" key="4">
    <source>
        <dbReference type="ARBA" id="ARBA00022801"/>
    </source>
</evidence>
<dbReference type="CDD" id="cd17982">
    <property type="entry name" value="DEXHc_DHX37"/>
    <property type="match status" value="1"/>
</dbReference>
<dbReference type="GO" id="GO:0000462">
    <property type="term" value="P:maturation of SSU-rRNA from tricistronic rRNA transcript (SSU-rRNA, 5.8S rRNA, LSU-rRNA)"/>
    <property type="evidence" value="ECO:0007669"/>
    <property type="project" value="TreeGrafter"/>
</dbReference>
<evidence type="ECO:0000259" key="10">
    <source>
        <dbReference type="PROSITE" id="PS51194"/>
    </source>
</evidence>
<feature type="compositionally biased region" description="Basic residues" evidence="8">
    <location>
        <begin position="10"/>
        <end position="20"/>
    </location>
</feature>
<evidence type="ECO:0000256" key="2">
    <source>
        <dbReference type="ARBA" id="ARBA00012552"/>
    </source>
</evidence>
<evidence type="ECO:0000256" key="7">
    <source>
        <dbReference type="ARBA" id="ARBA00047984"/>
    </source>
</evidence>
<dbReference type="GO" id="GO:1990904">
    <property type="term" value="C:ribonucleoprotein complex"/>
    <property type="evidence" value="ECO:0007669"/>
    <property type="project" value="UniProtKB-ARBA"/>
</dbReference>
<dbReference type="InParanoid" id="A0A5J5F579"/>